<gene>
    <name evidence="16" type="ordered locus">GTNG_0284</name>
</gene>
<dbReference type="PANTHER" id="PTHR45436:SF5">
    <property type="entry name" value="SENSOR HISTIDINE KINASE TRCS"/>
    <property type="match status" value="1"/>
</dbReference>
<evidence type="ECO:0000256" key="14">
    <source>
        <dbReference type="SAM" id="Phobius"/>
    </source>
</evidence>
<dbReference type="eggNOG" id="COG5002">
    <property type="taxonomic scope" value="Bacteria"/>
</dbReference>
<dbReference type="AlphaFoldDB" id="A4IK14"/>
<evidence type="ECO:0000256" key="2">
    <source>
        <dbReference type="ARBA" id="ARBA00004651"/>
    </source>
</evidence>
<evidence type="ECO:0000256" key="1">
    <source>
        <dbReference type="ARBA" id="ARBA00000085"/>
    </source>
</evidence>
<dbReference type="SMART" id="SM00387">
    <property type="entry name" value="HATPase_c"/>
    <property type="match status" value="1"/>
</dbReference>
<dbReference type="GO" id="GO:0000155">
    <property type="term" value="F:phosphorelay sensor kinase activity"/>
    <property type="evidence" value="ECO:0007669"/>
    <property type="project" value="InterPro"/>
</dbReference>
<dbReference type="PANTHER" id="PTHR45436">
    <property type="entry name" value="SENSOR HISTIDINE KINASE YKOH"/>
    <property type="match status" value="1"/>
</dbReference>
<feature type="domain" description="Histidine kinase" evidence="15">
    <location>
        <begin position="251"/>
        <end position="469"/>
    </location>
</feature>
<dbReference type="InterPro" id="IPR005467">
    <property type="entry name" value="His_kinase_dom"/>
</dbReference>
<dbReference type="Pfam" id="PF02518">
    <property type="entry name" value="HATPase_c"/>
    <property type="match status" value="1"/>
</dbReference>
<dbReference type="CDD" id="cd00075">
    <property type="entry name" value="HATPase"/>
    <property type="match status" value="1"/>
</dbReference>
<reference evidence="16 17" key="1">
    <citation type="journal article" date="2007" name="Proc. Natl. Acad. Sci. U.S.A.">
        <title>Genome and proteome of long-chain alkane degrading Geobacillus thermodenitrificans NG80-2 isolated from a deep-subsurface oil reservoir.</title>
        <authorList>
            <person name="Feng L."/>
            <person name="Wang W."/>
            <person name="Cheng J."/>
            <person name="Ren Y."/>
            <person name="Zhao G."/>
            <person name="Gao C."/>
            <person name="Tang Y."/>
            <person name="Liu X."/>
            <person name="Han W."/>
            <person name="Peng X."/>
            <person name="Liu R."/>
            <person name="Wang L."/>
        </authorList>
    </citation>
    <scope>NUCLEOTIDE SEQUENCE [LARGE SCALE GENOMIC DNA]</scope>
    <source>
        <strain evidence="16 17">NG80-2</strain>
    </source>
</reference>
<dbReference type="Pfam" id="PF00512">
    <property type="entry name" value="HisKA"/>
    <property type="match status" value="1"/>
</dbReference>
<dbReference type="SUPFAM" id="SSF47384">
    <property type="entry name" value="Homodimeric domain of signal transducing histidine kinase"/>
    <property type="match status" value="1"/>
</dbReference>
<dbReference type="FunFam" id="1.10.287.130:FF:000001">
    <property type="entry name" value="Two-component sensor histidine kinase"/>
    <property type="match status" value="1"/>
</dbReference>
<evidence type="ECO:0000256" key="3">
    <source>
        <dbReference type="ARBA" id="ARBA00012438"/>
    </source>
</evidence>
<dbReference type="PRINTS" id="PR00344">
    <property type="entry name" value="BCTRLSENSOR"/>
</dbReference>
<feature type="transmembrane region" description="Helical" evidence="14">
    <location>
        <begin position="207"/>
        <end position="229"/>
    </location>
</feature>
<dbReference type="InterPro" id="IPR004358">
    <property type="entry name" value="Sig_transdc_His_kin-like_C"/>
</dbReference>
<dbReference type="Gene3D" id="1.10.287.130">
    <property type="match status" value="1"/>
</dbReference>
<accession>A4IK14</accession>
<keyword evidence="7" id="KW-0547">Nucleotide-binding</keyword>
<feature type="transmembrane region" description="Helical" evidence="14">
    <location>
        <begin position="42"/>
        <end position="67"/>
    </location>
</feature>
<keyword evidence="5" id="KW-0808">Transferase</keyword>
<keyword evidence="8 16" id="KW-0418">Kinase</keyword>
<dbReference type="PROSITE" id="PS50109">
    <property type="entry name" value="HIS_KIN"/>
    <property type="match status" value="1"/>
</dbReference>
<keyword evidence="6 14" id="KW-0812">Transmembrane</keyword>
<keyword evidence="4" id="KW-0597">Phosphoprotein</keyword>
<evidence type="ECO:0000256" key="6">
    <source>
        <dbReference type="ARBA" id="ARBA00022692"/>
    </source>
</evidence>
<dbReference type="InterPro" id="IPR003661">
    <property type="entry name" value="HisK_dim/P_dom"/>
</dbReference>
<keyword evidence="9" id="KW-0067">ATP-binding</keyword>
<dbReference type="GO" id="GO:0005524">
    <property type="term" value="F:ATP binding"/>
    <property type="evidence" value="ECO:0007669"/>
    <property type="project" value="UniProtKB-KW"/>
</dbReference>
<evidence type="ECO:0000256" key="13">
    <source>
        <dbReference type="SAM" id="Coils"/>
    </source>
</evidence>
<dbReference type="GO" id="GO:0005886">
    <property type="term" value="C:plasma membrane"/>
    <property type="evidence" value="ECO:0007669"/>
    <property type="project" value="UniProtKB-SubCell"/>
</dbReference>
<dbReference type="SUPFAM" id="SSF55874">
    <property type="entry name" value="ATPase domain of HSP90 chaperone/DNA topoisomerase II/histidine kinase"/>
    <property type="match status" value="1"/>
</dbReference>
<keyword evidence="13" id="KW-0175">Coiled coil</keyword>
<feature type="coiled-coil region" evidence="13">
    <location>
        <begin position="279"/>
        <end position="306"/>
    </location>
</feature>
<dbReference type="Proteomes" id="UP000001578">
    <property type="component" value="Chromosome"/>
</dbReference>
<keyword evidence="12 14" id="KW-0472">Membrane</keyword>
<evidence type="ECO:0000256" key="8">
    <source>
        <dbReference type="ARBA" id="ARBA00022777"/>
    </source>
</evidence>
<dbReference type="EMBL" id="CP000557">
    <property type="protein sequence ID" value="ABO65668.1"/>
    <property type="molecule type" value="Genomic_DNA"/>
</dbReference>
<evidence type="ECO:0000256" key="11">
    <source>
        <dbReference type="ARBA" id="ARBA00023012"/>
    </source>
</evidence>
<dbReference type="EC" id="2.7.13.3" evidence="3"/>
<evidence type="ECO:0000256" key="9">
    <source>
        <dbReference type="ARBA" id="ARBA00022840"/>
    </source>
</evidence>
<name>A4IK14_GEOTN</name>
<evidence type="ECO:0000256" key="7">
    <source>
        <dbReference type="ARBA" id="ARBA00022741"/>
    </source>
</evidence>
<dbReference type="InterPro" id="IPR050428">
    <property type="entry name" value="TCS_sensor_his_kinase"/>
</dbReference>
<keyword evidence="11" id="KW-0902">Two-component regulatory system</keyword>
<evidence type="ECO:0000256" key="5">
    <source>
        <dbReference type="ARBA" id="ARBA00022679"/>
    </source>
</evidence>
<evidence type="ECO:0000256" key="10">
    <source>
        <dbReference type="ARBA" id="ARBA00022989"/>
    </source>
</evidence>
<dbReference type="InterPro" id="IPR036890">
    <property type="entry name" value="HATPase_C_sf"/>
</dbReference>
<dbReference type="CDD" id="cd00082">
    <property type="entry name" value="HisKA"/>
    <property type="match status" value="1"/>
</dbReference>
<evidence type="ECO:0000256" key="12">
    <source>
        <dbReference type="ARBA" id="ARBA00023136"/>
    </source>
</evidence>
<protein>
    <recommendedName>
        <fullName evidence="3">histidine kinase</fullName>
        <ecNumber evidence="3">2.7.13.3</ecNumber>
    </recommendedName>
</protein>
<evidence type="ECO:0000313" key="16">
    <source>
        <dbReference type="EMBL" id="ABO65668.1"/>
    </source>
</evidence>
<proteinExistence type="predicted"/>
<dbReference type="InterPro" id="IPR003594">
    <property type="entry name" value="HATPase_dom"/>
</dbReference>
<dbReference type="HOGENOM" id="CLU_000445_89_6_9"/>
<comment type="catalytic activity">
    <reaction evidence="1">
        <text>ATP + protein L-histidine = ADP + protein N-phospho-L-histidine.</text>
        <dbReference type="EC" id="2.7.13.3"/>
    </reaction>
</comment>
<dbReference type="SMART" id="SM00388">
    <property type="entry name" value="HisKA"/>
    <property type="match status" value="1"/>
</dbReference>
<evidence type="ECO:0000313" key="17">
    <source>
        <dbReference type="Proteomes" id="UP000001578"/>
    </source>
</evidence>
<comment type="subcellular location">
    <subcellularLocation>
        <location evidence="2">Cell membrane</location>
        <topology evidence="2">Multi-pass membrane protein</topology>
    </subcellularLocation>
</comment>
<dbReference type="Gene3D" id="3.30.565.10">
    <property type="entry name" value="Histidine kinase-like ATPase, C-terminal domain"/>
    <property type="match status" value="1"/>
</dbReference>
<organism evidence="16 17">
    <name type="scientific">Geobacillus thermodenitrificans (strain NG80-2)</name>
    <dbReference type="NCBI Taxonomy" id="420246"/>
    <lineage>
        <taxon>Bacteria</taxon>
        <taxon>Bacillati</taxon>
        <taxon>Bacillota</taxon>
        <taxon>Bacilli</taxon>
        <taxon>Bacillales</taxon>
        <taxon>Anoxybacillaceae</taxon>
        <taxon>Geobacillus</taxon>
    </lineage>
</organism>
<evidence type="ECO:0000256" key="4">
    <source>
        <dbReference type="ARBA" id="ARBA00022553"/>
    </source>
</evidence>
<keyword evidence="10 14" id="KW-1133">Transmembrane helix</keyword>
<dbReference type="InterPro" id="IPR036097">
    <property type="entry name" value="HisK_dim/P_sf"/>
</dbReference>
<dbReference type="KEGG" id="gtn:GTNG_0284"/>
<evidence type="ECO:0000259" key="15">
    <source>
        <dbReference type="PROSITE" id="PS50109"/>
    </source>
</evidence>
<dbReference type="FunFam" id="3.30.565.10:FF:000006">
    <property type="entry name" value="Sensor histidine kinase WalK"/>
    <property type="match status" value="1"/>
</dbReference>
<sequence length="469" mass="53490">MSSKRCGEWDIKLINNWNEWRQWLRRLGNADLFRRTHWRLTALYSGIFTLFLALFVVIAAALFYWITTSEQEQRITRLAEQEANTIEQFLLKQSNFDLFDDQSLVLFSEDQLFFYVISPTGRLLAGDEVHRRLRPYFLSALSHLDTNEQTPVYLTVSLPKHMPGLARDAARDWRVLTAAHPLVIRGDVVGMLYIGMDVTSFFGVFHWLLIVLIGLAILFLAVGVALSFFMSKRALVPIEEAYERQRQFVADASHELRTPLSVVFSSVEALTLEEDVMKNELAHRLLDRLREELKRITKLMNDLLTLARADAKHAALELAKQTFDFRPHAERTFQLISELAAKKQITMNFHAPEQAMVTADPDKLTQLLYILLDNAIKYTPEGGNVTLSIRTEPKQFVLSVKDTGIGIPPEDIGRIFDRFYRVDKARSRQQGGHGLGLSIAKWIVDAHGGTIHVQSQLGQGTEFLVLLPA</sequence>